<evidence type="ECO:0008006" key="3">
    <source>
        <dbReference type="Google" id="ProtNLM"/>
    </source>
</evidence>
<protein>
    <recommendedName>
        <fullName evidence="3">Lipocalin-like domain-containing protein</fullName>
    </recommendedName>
</protein>
<gene>
    <name evidence="1" type="ORF">QQ008_21110</name>
</gene>
<dbReference type="RefSeq" id="WP_346753929.1">
    <property type="nucleotide sequence ID" value="NZ_JAUJEA010000009.1"/>
</dbReference>
<comment type="caution">
    <text evidence="1">The sequence shown here is derived from an EMBL/GenBank/DDBJ whole genome shotgun (WGS) entry which is preliminary data.</text>
</comment>
<sequence>MKDIKIDLIMLFVFFTLLAVSACQKEVNEITEPPPEEVLDPDSAVVSLIRQTTLLDGSGDNILDGSSCIKIVLPVTVEIKGIEIILDSEEDFEIIEEIFDEFENDIDELSFLFPISIVLADHTELRIENEDELEDIIKDCVENGDDDDIECIDFKYPFSVSVFNTNNQVADVITFENDKQLHDFLEALEKEDLVAINFPITLILSDSTEIVVNSNDALEDVIEDAIDDCDEDDDNDHNDDDADDTELRKVLIDGKWVITQFFDGADETSLFENFTFKFNENGTVVVWNDSKELVGEWESDGDDGTLELELDFDDDSPFDELNEDWDLIEFDGSIIRLKHKDDNDDVVDLLTFERPSNDGGGDDSPSLSEVIIQGEWEVAKYLDSGENETSDFNDFVLVFKENGTIVVTKGDDTIEGTWSVKTDDGVKKFVLNFENVPFNEFNDDWDIVSVTETRVEVRDVSGGDNSVDTLVLERK</sequence>
<dbReference type="PROSITE" id="PS51257">
    <property type="entry name" value="PROKAR_LIPOPROTEIN"/>
    <property type="match status" value="1"/>
</dbReference>
<reference evidence="1" key="1">
    <citation type="submission" date="2023-06" db="EMBL/GenBank/DDBJ databases">
        <title>Genomic of Parafulvivirga corallium.</title>
        <authorList>
            <person name="Wang G."/>
        </authorList>
    </citation>
    <scope>NUCLEOTIDE SEQUENCE</scope>
    <source>
        <strain evidence="1">BMA10</strain>
    </source>
</reference>
<name>A0ABT8KT19_9BACT</name>
<accession>A0ABT8KT19</accession>
<evidence type="ECO:0000313" key="2">
    <source>
        <dbReference type="Proteomes" id="UP001172082"/>
    </source>
</evidence>
<organism evidence="1 2">
    <name type="scientific">Splendidivirga corallicola</name>
    <dbReference type="NCBI Taxonomy" id="3051826"/>
    <lineage>
        <taxon>Bacteria</taxon>
        <taxon>Pseudomonadati</taxon>
        <taxon>Bacteroidota</taxon>
        <taxon>Cytophagia</taxon>
        <taxon>Cytophagales</taxon>
        <taxon>Splendidivirgaceae</taxon>
        <taxon>Splendidivirga</taxon>
    </lineage>
</organism>
<evidence type="ECO:0000313" key="1">
    <source>
        <dbReference type="EMBL" id="MDN5203905.1"/>
    </source>
</evidence>
<proteinExistence type="predicted"/>
<dbReference type="EMBL" id="JAUJEA010000009">
    <property type="protein sequence ID" value="MDN5203905.1"/>
    <property type="molecule type" value="Genomic_DNA"/>
</dbReference>
<dbReference type="Proteomes" id="UP001172082">
    <property type="component" value="Unassembled WGS sequence"/>
</dbReference>
<keyword evidence="2" id="KW-1185">Reference proteome</keyword>